<proteinExistence type="predicted"/>
<evidence type="ECO:0000313" key="2">
    <source>
        <dbReference type="Proteomes" id="UP000060487"/>
    </source>
</evidence>
<sequence>MSQRDYESNLETAVSYLKLQNGIDARLSVKKALSQVPEEEKTEDNKSYLKILALCARFAIEEADISRAGYYIRLGLKLKRFHVDLLFLDIMLSKVTHRYGDMLTTILSYLIAIDLPDRELYEYDFLNSEALKEVYDVYLPLAYSNTQNHAPIMEIIRDTAERLKKITTGVYVDKAYDIMRAIDLKSN</sequence>
<keyword evidence="2" id="KW-1185">Reference proteome</keyword>
<gene>
    <name evidence="1" type="ORF">ASN18_1995</name>
</gene>
<organism evidence="1 2">
    <name type="scientific">Candidatus Magnetominusculus xianensis</name>
    <dbReference type="NCBI Taxonomy" id="1748249"/>
    <lineage>
        <taxon>Bacteria</taxon>
        <taxon>Pseudomonadati</taxon>
        <taxon>Nitrospirota</taxon>
        <taxon>Nitrospiria</taxon>
        <taxon>Nitrospirales</taxon>
        <taxon>Nitrospiraceae</taxon>
        <taxon>Candidatus Magnetominusculus</taxon>
    </lineage>
</organism>
<dbReference type="EMBL" id="LNQR01000070">
    <property type="protein sequence ID" value="KWT84068.1"/>
    <property type="molecule type" value="Genomic_DNA"/>
</dbReference>
<dbReference type="RefSeq" id="WP_085052603.1">
    <property type="nucleotide sequence ID" value="NZ_LNQR01000070.1"/>
</dbReference>
<name>A0ABR5SE46_9BACT</name>
<protein>
    <submittedName>
        <fullName evidence="1">Uncharacterized protein</fullName>
    </submittedName>
</protein>
<accession>A0ABR5SE46</accession>
<dbReference type="Proteomes" id="UP000060487">
    <property type="component" value="Unassembled WGS sequence"/>
</dbReference>
<comment type="caution">
    <text evidence="1">The sequence shown here is derived from an EMBL/GenBank/DDBJ whole genome shotgun (WGS) entry which is preliminary data.</text>
</comment>
<evidence type="ECO:0000313" key="1">
    <source>
        <dbReference type="EMBL" id="KWT84068.1"/>
    </source>
</evidence>
<reference evidence="1 2" key="1">
    <citation type="submission" date="2015-11" db="EMBL/GenBank/DDBJ databases">
        <authorList>
            <person name="Lin W."/>
        </authorList>
    </citation>
    <scope>NUCLEOTIDE SEQUENCE [LARGE SCALE GENOMIC DNA]</scope>
    <source>
        <strain evidence="1 2">HCH-1</strain>
    </source>
</reference>